<evidence type="ECO:0000259" key="4">
    <source>
        <dbReference type="Pfam" id="PF08544"/>
    </source>
</evidence>
<dbReference type="PIRSF" id="PIRSF004884">
    <property type="entry name" value="Sugar_kin_arch"/>
    <property type="match status" value="1"/>
</dbReference>
<dbReference type="GeneID" id="14212738"/>
<dbReference type="EC" id="2.4.2.54" evidence="2"/>
<dbReference type="GO" id="GO:0043793">
    <property type="term" value="F:beta-ribofuranosylaminobenzene 5'-phosphate synthase activity"/>
    <property type="evidence" value="ECO:0007669"/>
    <property type="project" value="UniProtKB-EC"/>
</dbReference>
<dbReference type="RefSeq" id="WP_015233077.1">
    <property type="nucleotide sequence ID" value="NC_019791.1"/>
</dbReference>
<sequence length="315" mass="35068">MKNEVLISAPSHVHVGNIDLNGNLGRKYGTLGFSLESPRLVLRLKISEKDSINDKDGLNYISLFKQYLDCNKYFEAEILEDIPIHVGLGRTTALALSIGFGINYLCNKKASIDELAKVSNRGNQNSGLGVNSFKHGGFIIDGGVKGNNVAPLIFKGIVPDNLRIVVSLPEKPIKNILEIKKREDEILSNLPIMEESFSSYLSRIVLMKIMPSFIENDFKSFGEGLTEFNSSLGKYWKKYQDSIYCCKETEEIIKRFLDLGAYCACQSSWGPTSYGIFEYNDSIKAAEEIKKLINDLGGGKVWITKVDNIGAFLKA</sequence>
<evidence type="ECO:0000313" key="5">
    <source>
        <dbReference type="EMBL" id="AFZ71180.1"/>
    </source>
</evidence>
<dbReference type="InterPro" id="IPR004422">
    <property type="entry name" value="RFAP_synthase"/>
</dbReference>
<dbReference type="Proteomes" id="UP000010469">
    <property type="component" value="Chromosome"/>
</dbReference>
<dbReference type="GO" id="GO:0005524">
    <property type="term" value="F:ATP binding"/>
    <property type="evidence" value="ECO:0007669"/>
    <property type="project" value="UniProtKB-UniRule"/>
</dbReference>
<protein>
    <recommendedName>
        <fullName evidence="2">Beta-ribofuranosylaminobenzene 5'-phosphate synthase</fullName>
        <shortName evidence="2">Beta-RFA-P synthase</shortName>
        <ecNumber evidence="2">2.4.2.54</ecNumber>
    </recommendedName>
</protein>
<dbReference type="InterPro" id="IPR006204">
    <property type="entry name" value="GHMP_kinase_N_dom"/>
</dbReference>
<comment type="function">
    <text evidence="2">Catalyzes the condensation of 4-aminobenzoate (pABA) with 5-phospho-alpha-D-ribose 1-diphosphate (PRPP) to produce beta-ribofuranosylaminobenzene 5'-phosphate (beta-RFA-P).</text>
</comment>
<name>L0ADR3_CALLD</name>
<dbReference type="eggNOG" id="arCOG01026">
    <property type="taxonomic scope" value="Archaea"/>
</dbReference>
<dbReference type="PANTHER" id="PTHR20861:SF6">
    <property type="entry name" value="BETA-RIBOFURANOSYLPHENOL 5'-PHOSPHATE SYNTHASE"/>
    <property type="match status" value="1"/>
</dbReference>
<dbReference type="AlphaFoldDB" id="L0ADR3"/>
<dbReference type="Pfam" id="PF08544">
    <property type="entry name" value="GHMP_kinases_C"/>
    <property type="match status" value="1"/>
</dbReference>
<dbReference type="KEGG" id="clg:Calag_1478"/>
<dbReference type="PANTHER" id="PTHR20861">
    <property type="entry name" value="HOMOSERINE/4-DIPHOSPHOCYTIDYL-2-C-METHYL-D-ERYTHRITOL KINASE"/>
    <property type="match status" value="1"/>
</dbReference>
<dbReference type="InterPro" id="IPR020568">
    <property type="entry name" value="Ribosomal_Su5_D2-typ_SF"/>
</dbReference>
<comment type="similarity">
    <text evidence="2">Belongs to the beta-RFA-P synthase family.</text>
</comment>
<dbReference type="UniPathway" id="UPA00065"/>
<evidence type="ECO:0000259" key="3">
    <source>
        <dbReference type="Pfam" id="PF00288"/>
    </source>
</evidence>
<dbReference type="Gene3D" id="3.30.230.10">
    <property type="match status" value="1"/>
</dbReference>
<dbReference type="Pfam" id="PF00288">
    <property type="entry name" value="GHMP_kinases_N"/>
    <property type="match status" value="1"/>
</dbReference>
<dbReference type="HOGENOM" id="CLU_061764_0_0_2"/>
<dbReference type="EMBL" id="CP003378">
    <property type="protein sequence ID" value="AFZ71180.1"/>
    <property type="molecule type" value="Genomic_DNA"/>
</dbReference>
<dbReference type="InParanoid" id="L0ADR3"/>
<comment type="subunit">
    <text evidence="2">Homodimer.</text>
</comment>
<dbReference type="STRING" id="1056495.Calag_1478"/>
<keyword evidence="2" id="KW-0328">Glycosyltransferase</keyword>
<organism evidence="5 6">
    <name type="scientific">Caldisphaera lagunensis (strain DSM 15908 / JCM 11604 / ANMR 0165 / IC-154)</name>
    <dbReference type="NCBI Taxonomy" id="1056495"/>
    <lineage>
        <taxon>Archaea</taxon>
        <taxon>Thermoproteota</taxon>
        <taxon>Thermoprotei</taxon>
        <taxon>Acidilobales</taxon>
        <taxon>Caldisphaeraceae</taxon>
        <taxon>Caldisphaera</taxon>
    </lineage>
</organism>
<dbReference type="OrthoDB" id="85156at2157"/>
<dbReference type="NCBIfam" id="TIGR00144">
    <property type="entry name" value="beta_RFAP_syn"/>
    <property type="match status" value="1"/>
</dbReference>
<dbReference type="InterPro" id="IPR014721">
    <property type="entry name" value="Ribsml_uS5_D2-typ_fold_subgr"/>
</dbReference>
<keyword evidence="1 2" id="KW-0808">Transferase</keyword>
<proteinExistence type="inferred from homology"/>
<comment type="pathway">
    <text evidence="2">Cofactor biosynthesis; 5,6,7,8-tetrahydromethanopterin biosynthesis.</text>
</comment>
<gene>
    <name evidence="5" type="ordered locus">Calag_1478</name>
</gene>
<evidence type="ECO:0000313" key="6">
    <source>
        <dbReference type="Proteomes" id="UP000010469"/>
    </source>
</evidence>
<evidence type="ECO:0000256" key="1">
    <source>
        <dbReference type="ARBA" id="ARBA00022679"/>
    </source>
</evidence>
<reference evidence="6" key="1">
    <citation type="submission" date="2012-03" db="EMBL/GenBank/DDBJ databases">
        <title>Complete genome of Caldisphaera lagunensis DSM 15908.</title>
        <authorList>
            <person name="Lucas S."/>
            <person name="Copeland A."/>
            <person name="Lapidus A."/>
            <person name="Glavina del Rio T."/>
            <person name="Dalin E."/>
            <person name="Tice H."/>
            <person name="Bruce D."/>
            <person name="Goodwin L."/>
            <person name="Pitluck S."/>
            <person name="Peters L."/>
            <person name="Mikhailova N."/>
            <person name="Teshima H."/>
            <person name="Kyrpides N."/>
            <person name="Mavromatis K."/>
            <person name="Ivanova N."/>
            <person name="Brettin T."/>
            <person name="Detter J.C."/>
            <person name="Han C."/>
            <person name="Larimer F."/>
            <person name="Land M."/>
            <person name="Hauser L."/>
            <person name="Markowitz V."/>
            <person name="Cheng J.-F."/>
            <person name="Hugenholtz P."/>
            <person name="Woyke T."/>
            <person name="Wu D."/>
            <person name="Spring S."/>
            <person name="Schroeder M."/>
            <person name="Brambilla E."/>
            <person name="Klenk H.-P."/>
            <person name="Eisen J.A."/>
        </authorList>
    </citation>
    <scope>NUCLEOTIDE SEQUENCE [LARGE SCALE GENOMIC DNA]</scope>
    <source>
        <strain evidence="6">DSM 15908 / JCM 11604 / IC-154</strain>
    </source>
</reference>
<dbReference type="InterPro" id="IPR013750">
    <property type="entry name" value="GHMP_kinase_C_dom"/>
</dbReference>
<accession>L0ADR3</accession>
<keyword evidence="6" id="KW-1185">Reference proteome</keyword>
<dbReference type="SUPFAM" id="SSF54211">
    <property type="entry name" value="Ribosomal protein S5 domain 2-like"/>
    <property type="match status" value="1"/>
</dbReference>
<comment type="catalytic activity">
    <reaction evidence="2">
        <text>5-phospho-alpha-D-ribose 1-diphosphate + 4-hydroxybenzoate + H(+) = 4-(beta-D-ribofuranosyl)phenol 5'-phosphate + CO2 + diphosphate</text>
        <dbReference type="Rhea" id="RHEA:48556"/>
        <dbReference type="ChEBI" id="CHEBI:15378"/>
        <dbReference type="ChEBI" id="CHEBI:16526"/>
        <dbReference type="ChEBI" id="CHEBI:17879"/>
        <dbReference type="ChEBI" id="CHEBI:33019"/>
        <dbReference type="ChEBI" id="CHEBI:58017"/>
        <dbReference type="ChEBI" id="CHEBI:82767"/>
        <dbReference type="EC" id="2.4.2.54"/>
    </reaction>
</comment>
<feature type="domain" description="GHMP kinase N-terminal" evidence="3">
    <location>
        <begin position="64"/>
        <end position="131"/>
    </location>
</feature>
<evidence type="ECO:0000256" key="2">
    <source>
        <dbReference type="PIRNR" id="PIRNR004884"/>
    </source>
</evidence>
<feature type="domain" description="GHMP kinase C-terminal" evidence="4">
    <location>
        <begin position="210"/>
        <end position="289"/>
    </location>
</feature>